<name>A0ABS1V338_9PROT</name>
<dbReference type="RefSeq" id="WP_202824828.1">
    <property type="nucleotide sequence ID" value="NZ_JAEUXJ010000002.1"/>
</dbReference>
<gene>
    <name evidence="1" type="ORF">JMJ55_07195</name>
</gene>
<dbReference type="InterPro" id="IPR036390">
    <property type="entry name" value="WH_DNA-bd_sf"/>
</dbReference>
<sequence>MSPQPDQAAIAAEILRQTAERGADKSICPSEVARALAPEDWRPLMGPVRRAAIALSREGDLEILRKGKPVPPEDVRGVIRLRRRVGA</sequence>
<evidence type="ECO:0000313" key="2">
    <source>
        <dbReference type="Proteomes" id="UP000606490"/>
    </source>
</evidence>
<dbReference type="InterPro" id="IPR021660">
    <property type="entry name" value="DUF3253"/>
</dbReference>
<protein>
    <submittedName>
        <fullName evidence="1">DUF3253 domain-containing protein</fullName>
    </submittedName>
</protein>
<dbReference type="SUPFAM" id="SSF46785">
    <property type="entry name" value="Winged helix' DNA-binding domain"/>
    <property type="match status" value="1"/>
</dbReference>
<accession>A0ABS1V338</accession>
<proteinExistence type="predicted"/>
<dbReference type="InterPro" id="IPR036388">
    <property type="entry name" value="WH-like_DNA-bd_sf"/>
</dbReference>
<dbReference type="EMBL" id="JAEUXJ010000002">
    <property type="protein sequence ID" value="MBL6455104.1"/>
    <property type="molecule type" value="Genomic_DNA"/>
</dbReference>
<dbReference type="Gene3D" id="1.10.10.10">
    <property type="entry name" value="Winged helix-like DNA-binding domain superfamily/Winged helix DNA-binding domain"/>
    <property type="match status" value="1"/>
</dbReference>
<dbReference type="Pfam" id="PF11625">
    <property type="entry name" value="DUF3253"/>
    <property type="match status" value="1"/>
</dbReference>
<reference evidence="1 2" key="1">
    <citation type="submission" date="2021-01" db="EMBL/GenBank/DDBJ databases">
        <title>Belnapia mucosa sp. nov. and Belnapia arida sp. nov., isolated from the Tabernas Desert (Almeria, Spain).</title>
        <authorList>
            <person name="Molina-Menor E."/>
            <person name="Vidal-Verdu A."/>
            <person name="Calonge A."/>
            <person name="Satari L."/>
            <person name="Pereto Magraner J."/>
            <person name="Porcar Miralles M."/>
        </authorList>
    </citation>
    <scope>NUCLEOTIDE SEQUENCE [LARGE SCALE GENOMIC DNA]</scope>
    <source>
        <strain evidence="1 2">T6</strain>
    </source>
</reference>
<organism evidence="1 2">
    <name type="scientific">Belnapia mucosa</name>
    <dbReference type="NCBI Taxonomy" id="2804532"/>
    <lineage>
        <taxon>Bacteria</taxon>
        <taxon>Pseudomonadati</taxon>
        <taxon>Pseudomonadota</taxon>
        <taxon>Alphaproteobacteria</taxon>
        <taxon>Acetobacterales</taxon>
        <taxon>Roseomonadaceae</taxon>
        <taxon>Belnapia</taxon>
    </lineage>
</organism>
<evidence type="ECO:0000313" key="1">
    <source>
        <dbReference type="EMBL" id="MBL6455104.1"/>
    </source>
</evidence>
<dbReference type="Proteomes" id="UP000606490">
    <property type="component" value="Unassembled WGS sequence"/>
</dbReference>
<keyword evidence="2" id="KW-1185">Reference proteome</keyword>
<comment type="caution">
    <text evidence="1">The sequence shown here is derived from an EMBL/GenBank/DDBJ whole genome shotgun (WGS) entry which is preliminary data.</text>
</comment>